<dbReference type="InterPro" id="IPR054498">
    <property type="entry name" value="2H-SAK"/>
</dbReference>
<dbReference type="InterPro" id="IPR000387">
    <property type="entry name" value="Tyr_Pase_dom"/>
</dbReference>
<dbReference type="CDD" id="cd14504">
    <property type="entry name" value="DUSP23"/>
    <property type="match status" value="1"/>
</dbReference>
<dbReference type="PANTHER" id="PTHR43883:SF1">
    <property type="entry name" value="GLUCONOKINASE"/>
    <property type="match status" value="1"/>
</dbReference>
<evidence type="ECO:0000259" key="2">
    <source>
        <dbReference type="PROSITE" id="PS50055"/>
    </source>
</evidence>
<keyword evidence="5" id="KW-1185">Reference proteome</keyword>
<dbReference type="GO" id="GO:0004725">
    <property type="term" value="F:protein tyrosine phosphatase activity"/>
    <property type="evidence" value="ECO:0007669"/>
    <property type="project" value="InterPro"/>
</dbReference>
<dbReference type="SUPFAM" id="SSF52799">
    <property type="entry name" value="(Phosphotyrosine protein) phosphatases II"/>
    <property type="match status" value="1"/>
</dbReference>
<dbReference type="InterPro" id="IPR003595">
    <property type="entry name" value="Tyr_Pase_cat"/>
</dbReference>
<dbReference type="SUPFAM" id="SSF52540">
    <property type="entry name" value="P-loop containing nucleoside triphosphate hydrolases"/>
    <property type="match status" value="1"/>
</dbReference>
<gene>
    <name evidence="4" type="ORF">EDD18DRAFT_1143107</name>
</gene>
<dbReference type="Gene3D" id="3.30.470.30">
    <property type="entry name" value="DNA ligase/mRNA capping enzyme"/>
    <property type="match status" value="1"/>
</dbReference>
<dbReference type="Proteomes" id="UP001175228">
    <property type="component" value="Unassembled WGS sequence"/>
</dbReference>
<name>A0AA39QFK9_9AGAR</name>
<dbReference type="SMART" id="SM00404">
    <property type="entry name" value="PTPc_motif"/>
    <property type="match status" value="1"/>
</dbReference>
<dbReference type="InterPro" id="IPR021122">
    <property type="entry name" value="RNA_ligase_dom_REL/Rnl2"/>
</dbReference>
<proteinExistence type="predicted"/>
<dbReference type="Gene3D" id="3.40.50.300">
    <property type="entry name" value="P-loop containing nucleotide triphosphate hydrolases"/>
    <property type="match status" value="1"/>
</dbReference>
<feature type="domain" description="Tyrosine-protein phosphatase" evidence="2">
    <location>
        <begin position="379"/>
        <end position="466"/>
    </location>
</feature>
<accession>A0AA39QFK9</accession>
<dbReference type="FunFam" id="3.90.190.10:FF:000157">
    <property type="entry name" value="Protein-tyrosine phosphatase"/>
    <property type="match status" value="1"/>
</dbReference>
<dbReference type="InterPro" id="IPR029021">
    <property type="entry name" value="Prot-tyrosine_phosphatase-like"/>
</dbReference>
<dbReference type="EMBL" id="JAUEPU010000006">
    <property type="protein sequence ID" value="KAK0501526.1"/>
    <property type="molecule type" value="Genomic_DNA"/>
</dbReference>
<protein>
    <submittedName>
        <fullName evidence="4">ATP dependent DNA ligase</fullName>
    </submittedName>
</protein>
<keyword evidence="1" id="KW-0378">Hydrolase</keyword>
<dbReference type="Pfam" id="PF22547">
    <property type="entry name" value="2H-SAK"/>
    <property type="match status" value="1"/>
</dbReference>
<evidence type="ECO:0000313" key="5">
    <source>
        <dbReference type="Proteomes" id="UP001175228"/>
    </source>
</evidence>
<dbReference type="Pfam" id="PF13671">
    <property type="entry name" value="AAA_33"/>
    <property type="match status" value="1"/>
</dbReference>
<sequence length="890" mass="101050">MSRYRLEPSKPGTDLLHNTHPFYQCLRYNRQSFSMAIAMHRFRGCLALTGPLVEELARTAIIHSTSPTTFDGDHDTPFYITALTKHELRRKDERPEHPIEDPHADVSRIYSAGIGGNKGVYFVVIIWAAGQQLRKRLGLPAKDFHITLTQTDNHEIDKSIHSLLRGQFPQSPTSDFLDHLVYTLHIAADHQTERQYCIQLIQTIPDSHRGFLRLGDASLSLCLHKLAMLSYGSTYHRATVQNVKDYCVKKLIQCSHYTEWGNLFMESEREQIPDEISDLLLKPWSGELQKLLSEASITPTLSVAPRQPMFVSSGQRLPRFFRWLIPFYFAIMSTPRTEQDITLLSTVGIKHVLTLTEEEPLHQSWFTGKAISNTFLPVPNYRPPSIEQMDIIMRLFDDPEKLPLLVHCGGGKGRAGTVAACYLVAYGFGKPRPSQDHPEMTANDAITTLRSLRPGSIETSEQEAFVSKWCSTIWKRQAVLPDVPSEPPPSPLEVEGVLDGDADLFVLVGLPGAGKSWFTQALMKRDPKDWTRISQDDSGSRALCETVIGRKPSTRRMLLDRCNPSAAERRAWLSLASNWIKAPICVWFDYDRELYVSRAQRRTGHPTLPPGSRVQSAVHQMNKQFERPTLREGFNAIVIIRSFSACQELVARLSPSIGILKFPRTPHLINLGAATSDDLVTNTSVISGHVVISEKVDGANMGFSLSADRERIVVQNRSHYVNSSTHEQFRKLGHWVDLHREALIRVVGRDEHFPERYILYGEWMYATHSIPYTDLPYRFLAFDLYDRYLALFIDHQSLEILLGPTSVQVVPLIYQGKMLSEDDLKKLVQGQSRFWDGRVEGVYVKVEKDGRVVSRGKVVRGDSISGNEHWTKGELKMNGLSVDARDRYWQ</sequence>
<dbReference type="PANTHER" id="PTHR43883">
    <property type="entry name" value="SLR0207 PROTEIN"/>
    <property type="match status" value="1"/>
</dbReference>
<dbReference type="InterPro" id="IPR027417">
    <property type="entry name" value="P-loop_NTPase"/>
</dbReference>
<dbReference type="Gene3D" id="3.90.190.10">
    <property type="entry name" value="Protein tyrosine phosphatase superfamily"/>
    <property type="match status" value="1"/>
</dbReference>
<organism evidence="4 5">
    <name type="scientific">Armillaria luteobubalina</name>
    <dbReference type="NCBI Taxonomy" id="153913"/>
    <lineage>
        <taxon>Eukaryota</taxon>
        <taxon>Fungi</taxon>
        <taxon>Dikarya</taxon>
        <taxon>Basidiomycota</taxon>
        <taxon>Agaricomycotina</taxon>
        <taxon>Agaricomycetes</taxon>
        <taxon>Agaricomycetidae</taxon>
        <taxon>Agaricales</taxon>
        <taxon>Marasmiineae</taxon>
        <taxon>Physalacriaceae</taxon>
        <taxon>Armillaria</taxon>
    </lineage>
</organism>
<comment type="caution">
    <text evidence="4">The sequence shown here is derived from an EMBL/GenBank/DDBJ whole genome shotgun (WGS) entry which is preliminary data.</text>
</comment>
<dbReference type="PROSITE" id="PS50055">
    <property type="entry name" value="TYR_PHOSPHATASE_PTP"/>
    <property type="match status" value="1"/>
</dbReference>
<dbReference type="AlphaFoldDB" id="A0AA39QFK9"/>
<dbReference type="InterPro" id="IPR000242">
    <property type="entry name" value="PTP_cat"/>
</dbReference>
<keyword evidence="4" id="KW-0436">Ligase</keyword>
<dbReference type="PROSITE" id="PS50056">
    <property type="entry name" value="TYR_PHOSPHATASE_2"/>
    <property type="match status" value="1"/>
</dbReference>
<dbReference type="GO" id="GO:0016874">
    <property type="term" value="F:ligase activity"/>
    <property type="evidence" value="ECO:0007669"/>
    <property type="project" value="UniProtKB-KW"/>
</dbReference>
<dbReference type="Pfam" id="PF22784">
    <property type="entry name" value="PTP-SAK"/>
    <property type="match status" value="1"/>
</dbReference>
<dbReference type="Pfam" id="PF09414">
    <property type="entry name" value="RNA_ligase"/>
    <property type="match status" value="1"/>
</dbReference>
<dbReference type="SUPFAM" id="SSF56091">
    <property type="entry name" value="DNA ligase/mRNA capping enzyme, catalytic domain"/>
    <property type="match status" value="1"/>
</dbReference>
<feature type="domain" description="Tyrosine specific protein phosphatases" evidence="3">
    <location>
        <begin position="403"/>
        <end position="464"/>
    </location>
</feature>
<evidence type="ECO:0000256" key="1">
    <source>
        <dbReference type="ARBA" id="ARBA00022801"/>
    </source>
</evidence>
<dbReference type="InterPro" id="IPR057023">
    <property type="entry name" value="PTP-SAK"/>
</dbReference>
<reference evidence="4" key="1">
    <citation type="submission" date="2023-06" db="EMBL/GenBank/DDBJ databases">
        <authorList>
            <consortium name="Lawrence Berkeley National Laboratory"/>
            <person name="Ahrendt S."/>
            <person name="Sahu N."/>
            <person name="Indic B."/>
            <person name="Wong-Bajracharya J."/>
            <person name="Merenyi Z."/>
            <person name="Ke H.-M."/>
            <person name="Monk M."/>
            <person name="Kocsube S."/>
            <person name="Drula E."/>
            <person name="Lipzen A."/>
            <person name="Balint B."/>
            <person name="Henrissat B."/>
            <person name="Andreopoulos B."/>
            <person name="Martin F.M."/>
            <person name="Harder C.B."/>
            <person name="Rigling D."/>
            <person name="Ford K.L."/>
            <person name="Foster G.D."/>
            <person name="Pangilinan J."/>
            <person name="Papanicolaou A."/>
            <person name="Barry K."/>
            <person name="LaButti K."/>
            <person name="Viragh M."/>
            <person name="Koriabine M."/>
            <person name="Yan M."/>
            <person name="Riley R."/>
            <person name="Champramary S."/>
            <person name="Plett K.L."/>
            <person name="Tsai I.J."/>
            <person name="Slot J."/>
            <person name="Sipos G."/>
            <person name="Plett J."/>
            <person name="Nagy L.G."/>
            <person name="Grigoriev I.V."/>
        </authorList>
    </citation>
    <scope>NUCLEOTIDE SEQUENCE</scope>
    <source>
        <strain evidence="4">HWK02</strain>
    </source>
</reference>
<dbReference type="InterPro" id="IPR052732">
    <property type="entry name" value="Cell-binding_unc_protein"/>
</dbReference>
<evidence type="ECO:0000259" key="3">
    <source>
        <dbReference type="PROSITE" id="PS50056"/>
    </source>
</evidence>
<evidence type="ECO:0000313" key="4">
    <source>
        <dbReference type="EMBL" id="KAK0501526.1"/>
    </source>
</evidence>